<comment type="caution">
    <text evidence="2">The sequence shown here is derived from an EMBL/GenBank/DDBJ whole genome shotgun (WGS) entry which is preliminary data.</text>
</comment>
<gene>
    <name evidence="2" type="ORF">FF38_02008</name>
</gene>
<keyword evidence="1" id="KW-0175">Coiled coil</keyword>
<evidence type="ECO:0000313" key="3">
    <source>
        <dbReference type="Proteomes" id="UP000037069"/>
    </source>
</evidence>
<accession>A0A0L0BM67</accession>
<dbReference type="OrthoDB" id="7866327at2759"/>
<sequence>MEIIEFLQTTEQKNIKSYIGMKVKEKLKEYEGVLKERQQILANILDFENMQYNEELILLMNEKLNEQFRKRLDWLNTKRMEEHEAQEELVKLKNQQRELENCEEWRHLQSKQLLLDTKKGQLYQIEEKKMRIQKEKEIDQKWHEVMLRLNREKEYQEIYENKLLKVIEDANQLKNQEIHDRIKKQQQEEYEQNKREYQVENQKALFMEDKYRRNEKRKEILNRTRHDQLLKSQIADNFERMRLETEMSLNEARLLKEREDQQILLELDQTEREKMRNNVWQKYYLKNCQKEKQQKLKETNDFEEKYSNTGCVLQQSLKKPYGKSSR</sequence>
<dbReference type="Proteomes" id="UP000037069">
    <property type="component" value="Unassembled WGS sequence"/>
</dbReference>
<evidence type="ECO:0008006" key="4">
    <source>
        <dbReference type="Google" id="ProtNLM"/>
    </source>
</evidence>
<dbReference type="AlphaFoldDB" id="A0A0L0BM67"/>
<proteinExistence type="predicted"/>
<reference evidence="2 3" key="1">
    <citation type="journal article" date="2015" name="Nat. Commun.">
        <title>Lucilia cuprina genome unlocks parasitic fly biology to underpin future interventions.</title>
        <authorList>
            <person name="Anstead C.A."/>
            <person name="Korhonen P.K."/>
            <person name="Young N.D."/>
            <person name="Hall R.S."/>
            <person name="Jex A.R."/>
            <person name="Murali S.C."/>
            <person name="Hughes D.S."/>
            <person name="Lee S.F."/>
            <person name="Perry T."/>
            <person name="Stroehlein A.J."/>
            <person name="Ansell B.R."/>
            <person name="Breugelmans B."/>
            <person name="Hofmann A."/>
            <person name="Qu J."/>
            <person name="Dugan S."/>
            <person name="Lee S.L."/>
            <person name="Chao H."/>
            <person name="Dinh H."/>
            <person name="Han Y."/>
            <person name="Doddapaneni H.V."/>
            <person name="Worley K.C."/>
            <person name="Muzny D.M."/>
            <person name="Ioannidis P."/>
            <person name="Waterhouse R.M."/>
            <person name="Zdobnov E.M."/>
            <person name="James P.J."/>
            <person name="Bagnall N.H."/>
            <person name="Kotze A.C."/>
            <person name="Gibbs R.A."/>
            <person name="Richards S."/>
            <person name="Batterham P."/>
            <person name="Gasser R.B."/>
        </authorList>
    </citation>
    <scope>NUCLEOTIDE SEQUENCE [LARGE SCALE GENOMIC DNA]</scope>
    <source>
        <strain evidence="2 3">LS</strain>
        <tissue evidence="2">Full body</tissue>
    </source>
</reference>
<name>A0A0L0BM67_LUCCU</name>
<evidence type="ECO:0000256" key="1">
    <source>
        <dbReference type="SAM" id="Coils"/>
    </source>
</evidence>
<feature type="coiled-coil region" evidence="1">
    <location>
        <begin position="156"/>
        <end position="203"/>
    </location>
</feature>
<protein>
    <recommendedName>
        <fullName evidence="4">Trichohyalin-plectin-homology domain-containing protein</fullName>
    </recommendedName>
</protein>
<evidence type="ECO:0000313" key="2">
    <source>
        <dbReference type="EMBL" id="KNC21018.1"/>
    </source>
</evidence>
<feature type="coiled-coil region" evidence="1">
    <location>
        <begin position="75"/>
        <end position="102"/>
    </location>
</feature>
<keyword evidence="3" id="KW-1185">Reference proteome</keyword>
<dbReference type="OMA" id="LWQRVWQ"/>
<dbReference type="EMBL" id="JRES01001669">
    <property type="protein sequence ID" value="KNC21018.1"/>
    <property type="molecule type" value="Genomic_DNA"/>
</dbReference>
<dbReference type="STRING" id="7375.A0A0L0BM67"/>
<organism evidence="2 3">
    <name type="scientific">Lucilia cuprina</name>
    <name type="common">Green bottle fly</name>
    <name type="synonym">Australian sheep blowfly</name>
    <dbReference type="NCBI Taxonomy" id="7375"/>
    <lineage>
        <taxon>Eukaryota</taxon>
        <taxon>Metazoa</taxon>
        <taxon>Ecdysozoa</taxon>
        <taxon>Arthropoda</taxon>
        <taxon>Hexapoda</taxon>
        <taxon>Insecta</taxon>
        <taxon>Pterygota</taxon>
        <taxon>Neoptera</taxon>
        <taxon>Endopterygota</taxon>
        <taxon>Diptera</taxon>
        <taxon>Brachycera</taxon>
        <taxon>Muscomorpha</taxon>
        <taxon>Oestroidea</taxon>
        <taxon>Calliphoridae</taxon>
        <taxon>Luciliinae</taxon>
        <taxon>Lucilia</taxon>
    </lineage>
</organism>